<evidence type="ECO:0000313" key="2">
    <source>
        <dbReference type="Proteomes" id="UP000030645"/>
    </source>
</evidence>
<reference evidence="2" key="1">
    <citation type="submission" date="2013-01" db="EMBL/GenBank/DDBJ databases">
        <title>Draft Genome Sequence of a Mulberry Tree, Morus notabilis C.K. Schneid.</title>
        <authorList>
            <person name="He N."/>
            <person name="Zhao S."/>
        </authorList>
    </citation>
    <scope>NUCLEOTIDE SEQUENCE</scope>
</reference>
<protein>
    <submittedName>
        <fullName evidence="1">Uncharacterized protein</fullName>
    </submittedName>
</protein>
<dbReference type="Proteomes" id="UP000030645">
    <property type="component" value="Unassembled WGS sequence"/>
</dbReference>
<name>W9SK23_9ROSA</name>
<evidence type="ECO:0000313" key="1">
    <source>
        <dbReference type="EMBL" id="EXC35110.1"/>
    </source>
</evidence>
<accession>W9SK23</accession>
<gene>
    <name evidence="1" type="ORF">L484_021472</name>
</gene>
<keyword evidence="2" id="KW-1185">Reference proteome</keyword>
<dbReference type="EMBL" id="KE346356">
    <property type="protein sequence ID" value="EXC35110.1"/>
    <property type="molecule type" value="Genomic_DNA"/>
</dbReference>
<sequence>MSGLPAFVLEGTTRRRACGVGEIVLAEPCVSRTPRRISRRDPSRLQVDGSRSCRLSGGRSWEVEINLRPFSSLI</sequence>
<organism evidence="1 2">
    <name type="scientific">Morus notabilis</name>
    <dbReference type="NCBI Taxonomy" id="981085"/>
    <lineage>
        <taxon>Eukaryota</taxon>
        <taxon>Viridiplantae</taxon>
        <taxon>Streptophyta</taxon>
        <taxon>Embryophyta</taxon>
        <taxon>Tracheophyta</taxon>
        <taxon>Spermatophyta</taxon>
        <taxon>Magnoliopsida</taxon>
        <taxon>eudicotyledons</taxon>
        <taxon>Gunneridae</taxon>
        <taxon>Pentapetalae</taxon>
        <taxon>rosids</taxon>
        <taxon>fabids</taxon>
        <taxon>Rosales</taxon>
        <taxon>Moraceae</taxon>
        <taxon>Moreae</taxon>
        <taxon>Morus</taxon>
    </lineage>
</organism>
<proteinExistence type="predicted"/>
<dbReference type="AlphaFoldDB" id="W9SK23"/>